<keyword evidence="3" id="KW-1185">Reference proteome</keyword>
<protein>
    <submittedName>
        <fullName evidence="2">Uncharacterized protein</fullName>
    </submittedName>
</protein>
<dbReference type="EMBL" id="JADCLJ010000019">
    <property type="protein sequence ID" value="MBE4908310.1"/>
    <property type="molecule type" value="Genomic_DNA"/>
</dbReference>
<dbReference type="Proteomes" id="UP001516662">
    <property type="component" value="Unassembled WGS sequence"/>
</dbReference>
<organism evidence="2 3">
    <name type="scientific">Litchfieldia luteola</name>
    <dbReference type="NCBI Taxonomy" id="682179"/>
    <lineage>
        <taxon>Bacteria</taxon>
        <taxon>Bacillati</taxon>
        <taxon>Bacillota</taxon>
        <taxon>Bacilli</taxon>
        <taxon>Bacillales</taxon>
        <taxon>Bacillaceae</taxon>
        <taxon>Litchfieldia</taxon>
    </lineage>
</organism>
<evidence type="ECO:0000313" key="3">
    <source>
        <dbReference type="Proteomes" id="UP001516662"/>
    </source>
</evidence>
<proteinExistence type="predicted"/>
<reference evidence="2 3" key="1">
    <citation type="submission" date="2020-10" db="EMBL/GenBank/DDBJ databases">
        <title>Bacillus sp. HD4P25, an endophyte from a halophyte.</title>
        <authorList>
            <person name="Sun J.-Q."/>
        </authorList>
    </citation>
    <scope>NUCLEOTIDE SEQUENCE [LARGE SCALE GENOMIC DNA]</scope>
    <source>
        <strain evidence="2 3">YIM 93174</strain>
    </source>
</reference>
<accession>A0ABR9QIJ6</accession>
<feature type="chain" id="PRO_5047525101" evidence="1">
    <location>
        <begin position="21"/>
        <end position="169"/>
    </location>
</feature>
<dbReference type="PROSITE" id="PS51257">
    <property type="entry name" value="PROKAR_LIPOPROTEIN"/>
    <property type="match status" value="1"/>
</dbReference>
<sequence>MKNRLLLSICLLLLTGLVVGCSVSVDEEIKKVETAVEEAFTNKAIETNEKYEDFSYYMPTTMKIDSEEGNNNLIIKKGNQLFILFVNPNEEPNSKVMFESSGPESQDDLVVKTFEDQDRFGYIIVKELDKNLFEIVVGIGGVKMTTQTKASEILESAQQMMEIVASVRF</sequence>
<comment type="caution">
    <text evidence="2">The sequence shown here is derived from an EMBL/GenBank/DDBJ whole genome shotgun (WGS) entry which is preliminary data.</text>
</comment>
<gene>
    <name evidence="2" type="ORF">IMZ08_09600</name>
</gene>
<keyword evidence="1" id="KW-0732">Signal</keyword>
<feature type="signal peptide" evidence="1">
    <location>
        <begin position="1"/>
        <end position="20"/>
    </location>
</feature>
<dbReference type="RefSeq" id="WP_193535869.1">
    <property type="nucleotide sequence ID" value="NZ_JADCLJ010000019.1"/>
</dbReference>
<name>A0ABR9QIJ6_9BACI</name>
<evidence type="ECO:0000256" key="1">
    <source>
        <dbReference type="SAM" id="SignalP"/>
    </source>
</evidence>
<evidence type="ECO:0000313" key="2">
    <source>
        <dbReference type="EMBL" id="MBE4908310.1"/>
    </source>
</evidence>